<keyword evidence="5" id="KW-1185">Reference proteome</keyword>
<feature type="coiled-coil region" evidence="1">
    <location>
        <begin position="323"/>
        <end position="359"/>
    </location>
</feature>
<evidence type="ECO:0000313" key="6">
    <source>
        <dbReference type="RefSeq" id="XP_033573499.1"/>
    </source>
</evidence>
<dbReference type="GeneID" id="54464697"/>
<dbReference type="EMBL" id="MU003707">
    <property type="protein sequence ID" value="KAF2806535.1"/>
    <property type="molecule type" value="Genomic_DNA"/>
</dbReference>
<keyword evidence="1" id="KW-0175">Coiled coil</keyword>
<dbReference type="RefSeq" id="XP_033573499.1">
    <property type="nucleotide sequence ID" value="XM_033723804.1"/>
</dbReference>
<sequence>MSTSVQCPTSYDVTAPVGPLTTVFTPPYGCSGFDCMPSGYSDSYMSSQIGYYSPAICPFSFTVDCERYSNLCNGIQGPTEAPGETVVRCCPSSYYCGNEDTFCVSSNTAMTYVSSVYGIQIRWKSSDLSILETNPLTPGLSIHRTTSASTMLSTSSTTSPLTGAISSTTSQHSALDPSTSLLTSVLPIVSAPAASNSLSTGTKAGIGVGSAAIVFLALACSFILFRRHKRSKGSDSNHDNHGPAPETVQTTKATSNALDQKMSELRGSSSTPASPYSPQTPIISKLNPHSPVPSHAVLSGEPSFSKSDPRPPSLGAISDDGHLQQLKQEHARVQEQKNRLKQLQQLDEQEENLGRLINEREAGVLTPTLELDGTQILQELPGHETK</sequence>
<feature type="region of interest" description="Disordered" evidence="2">
    <location>
        <begin position="231"/>
        <end position="319"/>
    </location>
</feature>
<evidence type="ECO:0000313" key="5">
    <source>
        <dbReference type="Proteomes" id="UP000504636"/>
    </source>
</evidence>
<keyword evidence="3" id="KW-0812">Transmembrane</keyword>
<proteinExistence type="predicted"/>
<reference evidence="6" key="2">
    <citation type="submission" date="2020-04" db="EMBL/GenBank/DDBJ databases">
        <authorList>
            <consortium name="NCBI Genome Project"/>
        </authorList>
    </citation>
    <scope>NUCLEOTIDE SEQUENCE</scope>
    <source>
        <strain evidence="6">CBS 304.34</strain>
    </source>
</reference>
<name>A0A6A6YEQ5_9PEZI</name>
<protein>
    <submittedName>
        <fullName evidence="4 6">Uncharacterized protein</fullName>
    </submittedName>
</protein>
<evidence type="ECO:0000256" key="2">
    <source>
        <dbReference type="SAM" id="MobiDB-lite"/>
    </source>
</evidence>
<reference evidence="4 6" key="1">
    <citation type="journal article" date="2020" name="Stud. Mycol.">
        <title>101 Dothideomycetes genomes: a test case for predicting lifestyles and emergence of pathogens.</title>
        <authorList>
            <person name="Haridas S."/>
            <person name="Albert R."/>
            <person name="Binder M."/>
            <person name="Bloem J."/>
            <person name="Labutti K."/>
            <person name="Salamov A."/>
            <person name="Andreopoulos B."/>
            <person name="Baker S."/>
            <person name="Barry K."/>
            <person name="Bills G."/>
            <person name="Bluhm B."/>
            <person name="Cannon C."/>
            <person name="Castanera R."/>
            <person name="Culley D."/>
            <person name="Daum C."/>
            <person name="Ezra D."/>
            <person name="Gonzalez J."/>
            <person name="Henrissat B."/>
            <person name="Kuo A."/>
            <person name="Liang C."/>
            <person name="Lipzen A."/>
            <person name="Lutzoni F."/>
            <person name="Magnuson J."/>
            <person name="Mondo S."/>
            <person name="Nolan M."/>
            <person name="Ohm R."/>
            <person name="Pangilinan J."/>
            <person name="Park H.-J."/>
            <person name="Ramirez L."/>
            <person name="Alfaro M."/>
            <person name="Sun H."/>
            <person name="Tritt A."/>
            <person name="Yoshinaga Y."/>
            <person name="Zwiers L.-H."/>
            <person name="Turgeon B."/>
            <person name="Goodwin S."/>
            <person name="Spatafora J."/>
            <person name="Crous P."/>
            <person name="Grigoriev I."/>
        </authorList>
    </citation>
    <scope>NUCLEOTIDE SEQUENCE</scope>
    <source>
        <strain evidence="4 6">CBS 304.34</strain>
    </source>
</reference>
<evidence type="ECO:0000313" key="4">
    <source>
        <dbReference type="EMBL" id="KAF2806535.1"/>
    </source>
</evidence>
<keyword evidence="3" id="KW-0472">Membrane</keyword>
<accession>A0A6A6YEQ5</accession>
<reference evidence="6" key="3">
    <citation type="submission" date="2025-04" db="UniProtKB">
        <authorList>
            <consortium name="RefSeq"/>
        </authorList>
    </citation>
    <scope>IDENTIFICATION</scope>
    <source>
        <strain evidence="6">CBS 304.34</strain>
    </source>
</reference>
<dbReference type="OrthoDB" id="4770059at2759"/>
<evidence type="ECO:0000256" key="3">
    <source>
        <dbReference type="SAM" id="Phobius"/>
    </source>
</evidence>
<keyword evidence="3" id="KW-1133">Transmembrane helix</keyword>
<feature type="compositionally biased region" description="Polar residues" evidence="2">
    <location>
        <begin position="266"/>
        <end position="282"/>
    </location>
</feature>
<feature type="transmembrane region" description="Helical" evidence="3">
    <location>
        <begin position="204"/>
        <end position="225"/>
    </location>
</feature>
<feature type="compositionally biased region" description="Polar residues" evidence="2">
    <location>
        <begin position="247"/>
        <end position="258"/>
    </location>
</feature>
<gene>
    <name evidence="4 6" type="ORF">BDZ99DRAFT_501347</name>
</gene>
<feature type="compositionally biased region" description="Basic and acidic residues" evidence="2">
    <location>
        <begin position="232"/>
        <end position="241"/>
    </location>
</feature>
<dbReference type="Proteomes" id="UP000504636">
    <property type="component" value="Unplaced"/>
</dbReference>
<evidence type="ECO:0000256" key="1">
    <source>
        <dbReference type="SAM" id="Coils"/>
    </source>
</evidence>
<dbReference type="AlphaFoldDB" id="A0A6A6YEQ5"/>
<organism evidence="4">
    <name type="scientific">Mytilinidion resinicola</name>
    <dbReference type="NCBI Taxonomy" id="574789"/>
    <lineage>
        <taxon>Eukaryota</taxon>
        <taxon>Fungi</taxon>
        <taxon>Dikarya</taxon>
        <taxon>Ascomycota</taxon>
        <taxon>Pezizomycotina</taxon>
        <taxon>Dothideomycetes</taxon>
        <taxon>Pleosporomycetidae</taxon>
        <taxon>Mytilinidiales</taxon>
        <taxon>Mytilinidiaceae</taxon>
        <taxon>Mytilinidion</taxon>
    </lineage>
</organism>